<organism evidence="1">
    <name type="scientific">Triatoma matogrossensis</name>
    <dbReference type="NCBI Taxonomy" id="162370"/>
    <lineage>
        <taxon>Eukaryota</taxon>
        <taxon>Metazoa</taxon>
        <taxon>Ecdysozoa</taxon>
        <taxon>Arthropoda</taxon>
        <taxon>Hexapoda</taxon>
        <taxon>Insecta</taxon>
        <taxon>Pterygota</taxon>
        <taxon>Neoptera</taxon>
        <taxon>Paraneoptera</taxon>
        <taxon>Hemiptera</taxon>
        <taxon>Heteroptera</taxon>
        <taxon>Panheteroptera</taxon>
        <taxon>Cimicomorpha</taxon>
        <taxon>Reduviidae</taxon>
        <taxon>Triatominae</taxon>
        <taxon>Triatoma</taxon>
    </lineage>
</organism>
<name>E2J7D2_9HEMI</name>
<protein>
    <submittedName>
        <fullName evidence="1">Hypothetical secreted protein</fullName>
    </submittedName>
</protein>
<dbReference type="EMBL" id="HP429350">
    <property type="protein sequence ID" value="ADN29850.1"/>
    <property type="molecule type" value="mRNA"/>
</dbReference>
<dbReference type="AlphaFoldDB" id="E2J7D2"/>
<evidence type="ECO:0000313" key="1">
    <source>
        <dbReference type="EMBL" id="ADN29850.1"/>
    </source>
</evidence>
<proteinExistence type="evidence at transcript level"/>
<sequence length="85" mass="9527">MTKAESCLMLLTLMRTYAGSVQYIVIFIAFVRPDKEVHACIRVMNKYALLSAILDIVPLVDSRQCLLLCWPAVASLTLAQLRPSK</sequence>
<accession>E2J7D2</accession>
<reference evidence="1" key="1">
    <citation type="journal article" date="2012" name="Am. J. Trop. Med. Hyg.">
        <title>An insight into the sialotranscriptome of Triatoma matogrossensis, a kissing bug associated with fogo selvagem in South America.</title>
        <authorList>
            <person name="Assumpcao T.C."/>
            <person name="Eaton D.P."/>
            <person name="Pham V.M."/>
            <person name="Francischetti I.M."/>
            <person name="Aoki V."/>
            <person name="Hans-Filho G."/>
            <person name="Rivitti E.A."/>
            <person name="Valenzuela J.G."/>
            <person name="Diaz L.A."/>
            <person name="Ribeiro J.M."/>
        </authorList>
    </citation>
    <scope>NUCLEOTIDE SEQUENCE</scope>
    <source>
        <tissue evidence="1">Salivary gland</tissue>
    </source>
</reference>